<dbReference type="InterPro" id="IPR053173">
    <property type="entry name" value="SAM-binding_MTase"/>
</dbReference>
<feature type="domain" description="S-adenosylmethionine-dependent methyltransferase Rv2258c-like winged HTH" evidence="1">
    <location>
        <begin position="31"/>
        <end position="97"/>
    </location>
</feature>
<evidence type="ECO:0000313" key="3">
    <source>
        <dbReference type="Proteomes" id="UP001595579"/>
    </source>
</evidence>
<dbReference type="InterPro" id="IPR048711">
    <property type="entry name" value="WHD_Rv2258c"/>
</dbReference>
<dbReference type="PANTHER" id="PTHR45128">
    <property type="entry name" value="METHYLTRANSFERASE TYPE 11"/>
    <property type="match status" value="1"/>
</dbReference>
<dbReference type="EMBL" id="JBHRUG010000027">
    <property type="protein sequence ID" value="MFC3284456.1"/>
    <property type="molecule type" value="Genomic_DNA"/>
</dbReference>
<dbReference type="SUPFAM" id="SSF46785">
    <property type="entry name" value="Winged helix' DNA-binding domain"/>
    <property type="match status" value="1"/>
</dbReference>
<keyword evidence="3" id="KW-1185">Reference proteome</keyword>
<gene>
    <name evidence="2" type="ORF">ACFOEV_12665</name>
</gene>
<evidence type="ECO:0000259" key="1">
    <source>
        <dbReference type="Pfam" id="PF21320"/>
    </source>
</evidence>
<dbReference type="PANTHER" id="PTHR45128:SF2">
    <property type="entry name" value="METHYLTRANSFERASE DOMAIN-CONTAINING PROTEIN"/>
    <property type="match status" value="1"/>
</dbReference>
<dbReference type="InterPro" id="IPR036390">
    <property type="entry name" value="WH_DNA-bd_sf"/>
</dbReference>
<reference evidence="3" key="1">
    <citation type="journal article" date="2019" name="Int. J. Syst. Evol. Microbiol.">
        <title>The Global Catalogue of Microorganisms (GCM) 10K type strain sequencing project: providing services to taxonomists for standard genome sequencing and annotation.</title>
        <authorList>
            <consortium name="The Broad Institute Genomics Platform"/>
            <consortium name="The Broad Institute Genome Sequencing Center for Infectious Disease"/>
            <person name="Wu L."/>
            <person name="Ma J."/>
        </authorList>
    </citation>
    <scope>NUCLEOTIDE SEQUENCE [LARGE SCALE GENOMIC DNA]</scope>
    <source>
        <strain evidence="3">CECT 7698</strain>
    </source>
</reference>
<name>A0ABV7LQE6_9GAMM</name>
<accession>A0ABV7LQE6</accession>
<proteinExistence type="predicted"/>
<organism evidence="2 3">
    <name type="scientific">Litchfieldella rifensis</name>
    <dbReference type="NCBI Taxonomy" id="762643"/>
    <lineage>
        <taxon>Bacteria</taxon>
        <taxon>Pseudomonadati</taxon>
        <taxon>Pseudomonadota</taxon>
        <taxon>Gammaproteobacteria</taxon>
        <taxon>Oceanospirillales</taxon>
        <taxon>Halomonadaceae</taxon>
        <taxon>Litchfieldella</taxon>
    </lineage>
</organism>
<dbReference type="Pfam" id="PF21320">
    <property type="entry name" value="WHD_Rv2258c"/>
    <property type="match status" value="1"/>
</dbReference>
<dbReference type="RefSeq" id="WP_386774459.1">
    <property type="nucleotide sequence ID" value="NZ_JBHRUG010000027.1"/>
</dbReference>
<evidence type="ECO:0000313" key="2">
    <source>
        <dbReference type="EMBL" id="MFC3284456.1"/>
    </source>
</evidence>
<sequence length="124" mass="13383">MSAPAIAQSKLEAAVAQAVGDLSPTYGDETVSMGHKLGLYKALAGAGPVSPRELANRTDYPERYVSEWLSAQAAGGYVGYHALSDTYELSPEQALVLVGEVNPAFRSMTGRYYSSSYWHLCLYL</sequence>
<protein>
    <recommendedName>
        <fullName evidence="1">S-adenosylmethionine-dependent methyltransferase Rv2258c-like winged HTH domain-containing protein</fullName>
    </recommendedName>
</protein>
<comment type="caution">
    <text evidence="2">The sequence shown here is derived from an EMBL/GenBank/DDBJ whole genome shotgun (WGS) entry which is preliminary data.</text>
</comment>
<dbReference type="Proteomes" id="UP001595579">
    <property type="component" value="Unassembled WGS sequence"/>
</dbReference>